<reference evidence="2 3" key="1">
    <citation type="submission" date="2019-05" db="EMBL/GenBank/DDBJ databases">
        <title>Another draft genome of Portunus trituberculatus and its Hox gene families provides insights of decapod evolution.</title>
        <authorList>
            <person name="Jeong J.-H."/>
            <person name="Song I."/>
            <person name="Kim S."/>
            <person name="Choi T."/>
            <person name="Kim D."/>
            <person name="Ryu S."/>
            <person name="Kim W."/>
        </authorList>
    </citation>
    <scope>NUCLEOTIDE SEQUENCE [LARGE SCALE GENOMIC DNA]</scope>
    <source>
        <tissue evidence="2">Muscle</tissue>
    </source>
</reference>
<evidence type="ECO:0000313" key="3">
    <source>
        <dbReference type="Proteomes" id="UP000324222"/>
    </source>
</evidence>
<name>A0A5B7FE92_PORTR</name>
<gene>
    <name evidence="2" type="ORF">E2C01_037038</name>
</gene>
<protein>
    <submittedName>
        <fullName evidence="2">Uncharacterized protein</fullName>
    </submittedName>
</protein>
<feature type="compositionally biased region" description="Basic and acidic residues" evidence="1">
    <location>
        <begin position="63"/>
        <end position="72"/>
    </location>
</feature>
<feature type="compositionally biased region" description="Basic residues" evidence="1">
    <location>
        <begin position="43"/>
        <end position="53"/>
    </location>
</feature>
<accession>A0A5B7FE92</accession>
<sequence length="93" mass="10647">MYFELKHEACVFRGDNGGSREAPRPAPTSQPPRQPRPAPGTLHTRHSHNHRYMNHTNAQILHKTHENSEAKRIIQGTSGRKGPGERRARRQRP</sequence>
<comment type="caution">
    <text evidence="2">The sequence shown here is derived from an EMBL/GenBank/DDBJ whole genome shotgun (WGS) entry which is preliminary data.</text>
</comment>
<organism evidence="2 3">
    <name type="scientific">Portunus trituberculatus</name>
    <name type="common">Swimming crab</name>
    <name type="synonym">Neptunus trituberculatus</name>
    <dbReference type="NCBI Taxonomy" id="210409"/>
    <lineage>
        <taxon>Eukaryota</taxon>
        <taxon>Metazoa</taxon>
        <taxon>Ecdysozoa</taxon>
        <taxon>Arthropoda</taxon>
        <taxon>Crustacea</taxon>
        <taxon>Multicrustacea</taxon>
        <taxon>Malacostraca</taxon>
        <taxon>Eumalacostraca</taxon>
        <taxon>Eucarida</taxon>
        <taxon>Decapoda</taxon>
        <taxon>Pleocyemata</taxon>
        <taxon>Brachyura</taxon>
        <taxon>Eubrachyura</taxon>
        <taxon>Portunoidea</taxon>
        <taxon>Portunidae</taxon>
        <taxon>Portuninae</taxon>
        <taxon>Portunus</taxon>
    </lineage>
</organism>
<dbReference type="EMBL" id="VSRR010005811">
    <property type="protein sequence ID" value="MPC43393.1"/>
    <property type="molecule type" value="Genomic_DNA"/>
</dbReference>
<dbReference type="AlphaFoldDB" id="A0A5B7FE92"/>
<evidence type="ECO:0000256" key="1">
    <source>
        <dbReference type="SAM" id="MobiDB-lite"/>
    </source>
</evidence>
<keyword evidence="3" id="KW-1185">Reference proteome</keyword>
<feature type="compositionally biased region" description="Pro residues" evidence="1">
    <location>
        <begin position="24"/>
        <end position="38"/>
    </location>
</feature>
<dbReference type="Proteomes" id="UP000324222">
    <property type="component" value="Unassembled WGS sequence"/>
</dbReference>
<evidence type="ECO:0000313" key="2">
    <source>
        <dbReference type="EMBL" id="MPC43393.1"/>
    </source>
</evidence>
<feature type="region of interest" description="Disordered" evidence="1">
    <location>
        <begin position="13"/>
        <end position="93"/>
    </location>
</feature>
<proteinExistence type="predicted"/>